<dbReference type="InterPro" id="IPR033162">
    <property type="entry name" value="TBCD"/>
</dbReference>
<dbReference type="GO" id="GO:0048487">
    <property type="term" value="F:beta-tubulin binding"/>
    <property type="evidence" value="ECO:0007669"/>
    <property type="project" value="InterPro"/>
</dbReference>
<dbReference type="InterPro" id="IPR058033">
    <property type="entry name" value="ARM_TBCD_2nd"/>
</dbReference>
<dbReference type="GO" id="GO:0005096">
    <property type="term" value="F:GTPase activator activity"/>
    <property type="evidence" value="ECO:0007669"/>
    <property type="project" value="InterPro"/>
</dbReference>
<feature type="domain" description="Tubulin-folding cofactor D C-terminal" evidence="4">
    <location>
        <begin position="864"/>
        <end position="1046"/>
    </location>
</feature>
<accession>A0A1J1IW54</accession>
<dbReference type="GO" id="GO:0007023">
    <property type="term" value="P:post-chaperonin tubulin folding pathway"/>
    <property type="evidence" value="ECO:0007669"/>
    <property type="project" value="InterPro"/>
</dbReference>
<dbReference type="GO" id="GO:0034333">
    <property type="term" value="P:adherens junction assembly"/>
    <property type="evidence" value="ECO:0007669"/>
    <property type="project" value="TreeGrafter"/>
</dbReference>
<dbReference type="Pfam" id="PF25767">
    <property type="entry name" value="ARM_TBCD_2nd"/>
    <property type="match status" value="1"/>
</dbReference>
<gene>
    <name evidence="6" type="ORF">CLUMA_CG017429</name>
</gene>
<feature type="domain" description="Tubulin-folding cofactor D ARM repeats" evidence="5">
    <location>
        <begin position="273"/>
        <end position="510"/>
    </location>
</feature>
<dbReference type="GO" id="GO:0000226">
    <property type="term" value="P:microtubule cytoskeleton organization"/>
    <property type="evidence" value="ECO:0007669"/>
    <property type="project" value="TreeGrafter"/>
</dbReference>
<dbReference type="Pfam" id="PF23579">
    <property type="entry name" value="ARM_TBCD"/>
    <property type="match status" value="1"/>
</dbReference>
<proteinExistence type="inferred from homology"/>
<dbReference type="Pfam" id="PF12612">
    <property type="entry name" value="TFCD_C"/>
    <property type="match status" value="1"/>
</dbReference>
<dbReference type="SUPFAM" id="SSF48371">
    <property type="entry name" value="ARM repeat"/>
    <property type="match status" value="2"/>
</dbReference>
<evidence type="ECO:0000256" key="3">
    <source>
        <dbReference type="ARBA" id="ARBA00023186"/>
    </source>
</evidence>
<evidence type="ECO:0000259" key="5">
    <source>
        <dbReference type="Pfam" id="PF25767"/>
    </source>
</evidence>
<evidence type="ECO:0000313" key="7">
    <source>
        <dbReference type="Proteomes" id="UP000183832"/>
    </source>
</evidence>
<name>A0A1J1IW54_9DIPT</name>
<dbReference type="InterPro" id="IPR022577">
    <property type="entry name" value="TBCD_C"/>
</dbReference>
<dbReference type="Gene3D" id="1.25.10.10">
    <property type="entry name" value="Leucine-rich Repeat Variant"/>
    <property type="match status" value="3"/>
</dbReference>
<sequence>MVQMDEYKDDEMPSNTLENFTELDEVLKMIEELKQIYDKTLEKTYEKFSEILSRYQEQPHLLDLHIPQLIEVLLAIIRNESSPDGLKHAGFKYMYQICKVRTYKAFVKFLPHELSDIDFVLNMLERQNIDEADNWETRYMLLLWMSILVLNPFHFSRLDSSDVGDKSSLSKMERIFQVCKNNCRGNDPCSAVAAFLSAKFLVRNEIKDIYLSSFFDWTFIEVSSDPMNIRYGALLSIAAILKHGKREDLLPYAAKILKWILQQDFKDSSDFLKNKYHIKIVQRLGLIFMPPKIAQWRYNRGSRSLQTNLTTNNVIKTAELTSTIAVSNDDPDDVDVPDEIEEVVEQLLHGLRSSSGDVRWLSAKGIGRVTNRLPKTLGDEVVGSVIEILNPLEQHEAWHGACLAVAELAKRGLLLPYRLEHLVPLLLRALVYDEMKGYMSVGQNIRDSACYVAWAFARAYDPRDLQPFVQRIATGLLIVTVFDREINCRRAASAAFQESVGRLGTFPHGIDILTTADFYSVGMRTNSFLIISDFIAKYDEYTLPLIDHLVDLKCGHWDIAIRELAAKSLNKLTHHNPKYMSTNVLDRLFEKTDSIDVNLRHGSILAIGEVILALTQLDGSFISNDILDKLNGLMLKLQAREQFRGMSGELMKMSSLDLIRNCSIAKVTINKDCIDSWQLLIDSCIISKNNRIRELAVNALGHFCEFYYKDSNNTGEILNNYLLGSNNDLEEHVRMGYVLAIGSLPSFLLLRSFNDVLKRLMEHSLVPKESEVRAAGLNPIILNWSESRRDSVKSIGSITATIGFENLSQDNLNKIFECLLKALEEYTIDNRGDIGAWVREASMQVLHQLIVNCPSERLESKYVHEVMSGLAQQSVEKIDRTRGMAGKLFHSLIYHQPKIPHIQRHEVLMEIFPADGVNILWLFADHTFPLFCRMLKFPEYSEKLLLGMIGSIGQLTESLIKHSSSSFLDFLKVNDDEIPKICNLILKIFHENLLNERITYPLLNFLEMILSSGVLVMILEDENNKFPEEVFRLVNLEIKGHKKLYKIVSSINVMCQLIQVRRLCPKIFTKMGIFLGLTHVHIRKTAALKLYEAMLLYGDTTDVPEDNLDEISDILMDTDWTQPLNEVRPIRNQLCDLLGVKPPVSASTQNN</sequence>
<evidence type="ECO:0000313" key="6">
    <source>
        <dbReference type="EMBL" id="CRL04336.1"/>
    </source>
</evidence>
<dbReference type="AlphaFoldDB" id="A0A1J1IW54"/>
<dbReference type="PANTHER" id="PTHR12658:SF0">
    <property type="entry name" value="TUBULIN-SPECIFIC CHAPERONE D"/>
    <property type="match status" value="1"/>
</dbReference>
<dbReference type="PANTHER" id="PTHR12658">
    <property type="entry name" value="BETA-TUBULIN COFACTOR D"/>
    <property type="match status" value="1"/>
</dbReference>
<reference evidence="6 7" key="1">
    <citation type="submission" date="2015-04" db="EMBL/GenBank/DDBJ databases">
        <authorList>
            <person name="Syromyatnikov M.Y."/>
            <person name="Popov V.N."/>
        </authorList>
    </citation>
    <scope>NUCLEOTIDE SEQUENCE [LARGE SCALE GENOMIC DNA]</scope>
</reference>
<dbReference type="InterPro" id="IPR016024">
    <property type="entry name" value="ARM-type_fold"/>
</dbReference>
<dbReference type="Proteomes" id="UP000183832">
    <property type="component" value="Unassembled WGS sequence"/>
</dbReference>
<dbReference type="GO" id="GO:0070830">
    <property type="term" value="P:bicellular tight junction assembly"/>
    <property type="evidence" value="ECO:0007669"/>
    <property type="project" value="TreeGrafter"/>
</dbReference>
<comment type="similarity">
    <text evidence="1">Belongs to the TBCD family.</text>
</comment>
<evidence type="ECO:0000259" key="4">
    <source>
        <dbReference type="Pfam" id="PF12612"/>
    </source>
</evidence>
<dbReference type="STRING" id="568069.A0A1J1IW54"/>
<keyword evidence="7" id="KW-1185">Reference proteome</keyword>
<dbReference type="EMBL" id="CVRI01000063">
    <property type="protein sequence ID" value="CRL04336.1"/>
    <property type="molecule type" value="Genomic_DNA"/>
</dbReference>
<dbReference type="InterPro" id="IPR011989">
    <property type="entry name" value="ARM-like"/>
</dbReference>
<dbReference type="GO" id="GO:0016328">
    <property type="term" value="C:lateral plasma membrane"/>
    <property type="evidence" value="ECO:0007669"/>
    <property type="project" value="TreeGrafter"/>
</dbReference>
<evidence type="ECO:0000256" key="2">
    <source>
        <dbReference type="ARBA" id="ARBA00015003"/>
    </source>
</evidence>
<dbReference type="GO" id="GO:0007021">
    <property type="term" value="P:tubulin complex assembly"/>
    <property type="evidence" value="ECO:0007669"/>
    <property type="project" value="InterPro"/>
</dbReference>
<organism evidence="6 7">
    <name type="scientific">Clunio marinus</name>
    <dbReference type="NCBI Taxonomy" id="568069"/>
    <lineage>
        <taxon>Eukaryota</taxon>
        <taxon>Metazoa</taxon>
        <taxon>Ecdysozoa</taxon>
        <taxon>Arthropoda</taxon>
        <taxon>Hexapoda</taxon>
        <taxon>Insecta</taxon>
        <taxon>Pterygota</taxon>
        <taxon>Neoptera</taxon>
        <taxon>Endopterygota</taxon>
        <taxon>Diptera</taxon>
        <taxon>Nematocera</taxon>
        <taxon>Chironomoidea</taxon>
        <taxon>Chironomidae</taxon>
        <taxon>Clunio</taxon>
    </lineage>
</organism>
<dbReference type="OrthoDB" id="10253476at2759"/>
<keyword evidence="3" id="KW-0143">Chaperone</keyword>
<evidence type="ECO:0000256" key="1">
    <source>
        <dbReference type="ARBA" id="ARBA00006853"/>
    </source>
</evidence>
<protein>
    <recommendedName>
        <fullName evidence="2">Tubulin-specific chaperone D</fullName>
    </recommendedName>
</protein>